<organism evidence="2 3">
    <name type="scientific">Dielma fastidiosa</name>
    <dbReference type="NCBI Taxonomy" id="1034346"/>
    <lineage>
        <taxon>Bacteria</taxon>
        <taxon>Bacillati</taxon>
        <taxon>Bacillota</taxon>
        <taxon>Erysipelotrichia</taxon>
        <taxon>Erysipelotrichales</taxon>
        <taxon>Erysipelotrichaceae</taxon>
        <taxon>Dielma</taxon>
    </lineage>
</organism>
<name>A0A318KV54_9FIRM</name>
<gene>
    <name evidence="2" type="ORF">DES51_10566</name>
</gene>
<evidence type="ECO:0000313" key="3">
    <source>
        <dbReference type="Proteomes" id="UP000247612"/>
    </source>
</evidence>
<evidence type="ECO:0000313" key="2">
    <source>
        <dbReference type="EMBL" id="PXX79595.1"/>
    </source>
</evidence>
<accession>A0A318KV54</accession>
<feature type="transmembrane region" description="Helical" evidence="1">
    <location>
        <begin position="79"/>
        <end position="101"/>
    </location>
</feature>
<sequence length="109" mass="11963">MRKAAKIWLWCALALSAATTLLNAFSGRMLSVVIALTALAGLCILLFTERKAGYLFMCVCYLCSFINGLISGFTTDTNLAAAIIMSFIGSALIPVITYLFLRKDWQKLK</sequence>
<proteinExistence type="predicted"/>
<reference evidence="2 3" key="1">
    <citation type="submission" date="2018-05" db="EMBL/GenBank/DDBJ databases">
        <title>Genomic Encyclopedia of Type Strains, Phase IV (KMG-IV): sequencing the most valuable type-strain genomes for metagenomic binning, comparative biology and taxonomic classification.</title>
        <authorList>
            <person name="Goeker M."/>
        </authorList>
    </citation>
    <scope>NUCLEOTIDE SEQUENCE [LARGE SCALE GENOMIC DNA]</scope>
    <source>
        <strain evidence="2 3">JC118</strain>
    </source>
</reference>
<evidence type="ECO:0000256" key="1">
    <source>
        <dbReference type="SAM" id="Phobius"/>
    </source>
</evidence>
<feature type="transmembrane region" description="Helical" evidence="1">
    <location>
        <begin position="54"/>
        <end position="73"/>
    </location>
</feature>
<dbReference type="STRING" id="1034346.GCA_000313565_00660"/>
<dbReference type="AlphaFoldDB" id="A0A318KV54"/>
<dbReference type="Proteomes" id="UP000247612">
    <property type="component" value="Unassembled WGS sequence"/>
</dbReference>
<dbReference type="RefSeq" id="WP_022936966.1">
    <property type="nucleotide sequence ID" value="NZ_CABKRQ010000002.1"/>
</dbReference>
<keyword evidence="3" id="KW-1185">Reference proteome</keyword>
<keyword evidence="1" id="KW-1133">Transmembrane helix</keyword>
<comment type="caution">
    <text evidence="2">The sequence shown here is derived from an EMBL/GenBank/DDBJ whole genome shotgun (WGS) entry which is preliminary data.</text>
</comment>
<dbReference type="OrthoDB" id="2059597at2"/>
<protein>
    <submittedName>
        <fullName evidence="2">Uncharacterized protein</fullName>
    </submittedName>
</protein>
<keyword evidence="1" id="KW-0812">Transmembrane</keyword>
<keyword evidence="1" id="KW-0472">Membrane</keyword>
<dbReference type="EMBL" id="QJKH01000005">
    <property type="protein sequence ID" value="PXX79595.1"/>
    <property type="molecule type" value="Genomic_DNA"/>
</dbReference>
<feature type="transmembrane region" description="Helical" evidence="1">
    <location>
        <begin position="30"/>
        <end position="47"/>
    </location>
</feature>